<dbReference type="AlphaFoldDB" id="A0A5C6YS74"/>
<evidence type="ECO:0000256" key="2">
    <source>
        <dbReference type="ARBA" id="ARBA00022516"/>
    </source>
</evidence>
<dbReference type="CDD" id="cd07989">
    <property type="entry name" value="LPLAT_AGPAT-like"/>
    <property type="match status" value="1"/>
</dbReference>
<keyword evidence="4" id="KW-0443">Lipid metabolism</keyword>
<reference evidence="8 9" key="1">
    <citation type="submission" date="2019-08" db="EMBL/GenBank/DDBJ databases">
        <title>Genome of Aequorivita lipolytica Y10-2 (type strain).</title>
        <authorList>
            <person name="Bowman J.P."/>
        </authorList>
    </citation>
    <scope>NUCLEOTIDE SEQUENCE [LARGE SCALE GENOMIC DNA]</scope>
    <source>
        <strain evidence="8 9">Y10-2</strain>
    </source>
</reference>
<dbReference type="Proteomes" id="UP000321945">
    <property type="component" value="Unassembled WGS sequence"/>
</dbReference>
<dbReference type="OrthoDB" id="9803035at2"/>
<evidence type="ECO:0000313" key="8">
    <source>
        <dbReference type="EMBL" id="TXD70379.1"/>
    </source>
</evidence>
<dbReference type="EMBL" id="VORU01000002">
    <property type="protein sequence ID" value="TXD70379.1"/>
    <property type="molecule type" value="Genomic_DNA"/>
</dbReference>
<dbReference type="InterPro" id="IPR002123">
    <property type="entry name" value="Plipid/glycerol_acylTrfase"/>
</dbReference>
<keyword evidence="3 8" id="KW-0808">Transferase</keyword>
<evidence type="ECO:0000256" key="1">
    <source>
        <dbReference type="ARBA" id="ARBA00005189"/>
    </source>
</evidence>
<dbReference type="PANTHER" id="PTHR10434:SF64">
    <property type="entry name" value="1-ACYL-SN-GLYCEROL-3-PHOSPHATE ACYLTRANSFERASE-RELATED"/>
    <property type="match status" value="1"/>
</dbReference>
<evidence type="ECO:0000256" key="5">
    <source>
        <dbReference type="ARBA" id="ARBA00023315"/>
    </source>
</evidence>
<keyword evidence="9" id="KW-1185">Reference proteome</keyword>
<protein>
    <submittedName>
        <fullName evidence="8">1-acyl-sn-glycerol-3-phosphate acyltransferase</fullName>
    </submittedName>
</protein>
<dbReference type="GO" id="GO:0006654">
    <property type="term" value="P:phosphatidic acid biosynthetic process"/>
    <property type="evidence" value="ECO:0007669"/>
    <property type="project" value="TreeGrafter"/>
</dbReference>
<dbReference type="SMART" id="SM00563">
    <property type="entry name" value="PlsC"/>
    <property type="match status" value="1"/>
</dbReference>
<name>A0A5C6YS74_9FLAO</name>
<comment type="pathway">
    <text evidence="1">Lipid metabolism.</text>
</comment>
<gene>
    <name evidence="8" type="ORF">ESV24_04225</name>
</gene>
<sequence>MKALSKIISYPFTVLFYLLFGITILVFHPIQWISFNWFGYSAHKKTVDCFNWTIIRCLHALGTTFHVDINTSIPNNVPIIIVSNHQSMWDISPISWYLRKYHPKFISKVELGKGIPSVSFNLRHGGSILIDRKNPRQAIVEMVKFSKYLQKFRRSGVIFPEGTRSKTGVPKPFRRSGLQTLFKKVPDGYVVPVSINNSWKLQRWGMFPIQMGVRLEMTAHPAIKIADYDVEMLIDKVEETITSKIHK</sequence>
<feature type="domain" description="Phospholipid/glycerol acyltransferase" evidence="7">
    <location>
        <begin position="79"/>
        <end position="198"/>
    </location>
</feature>
<dbReference type="Pfam" id="PF01553">
    <property type="entry name" value="Acyltransferase"/>
    <property type="match status" value="1"/>
</dbReference>
<evidence type="ECO:0000313" key="9">
    <source>
        <dbReference type="Proteomes" id="UP000321945"/>
    </source>
</evidence>
<keyword evidence="6" id="KW-0472">Membrane</keyword>
<proteinExistence type="predicted"/>
<keyword evidence="5 8" id="KW-0012">Acyltransferase</keyword>
<dbReference type="PANTHER" id="PTHR10434">
    <property type="entry name" value="1-ACYL-SN-GLYCEROL-3-PHOSPHATE ACYLTRANSFERASE"/>
    <property type="match status" value="1"/>
</dbReference>
<evidence type="ECO:0000256" key="3">
    <source>
        <dbReference type="ARBA" id="ARBA00022679"/>
    </source>
</evidence>
<dbReference type="RefSeq" id="WP_111815412.1">
    <property type="nucleotide sequence ID" value="NZ_CBCRZQ010000003.1"/>
</dbReference>
<accession>A0A5C6YS74</accession>
<comment type="caution">
    <text evidence="8">The sequence shown here is derived from an EMBL/GenBank/DDBJ whole genome shotgun (WGS) entry which is preliminary data.</text>
</comment>
<keyword evidence="2" id="KW-0444">Lipid biosynthesis</keyword>
<feature type="transmembrane region" description="Helical" evidence="6">
    <location>
        <begin position="7"/>
        <end position="27"/>
    </location>
</feature>
<evidence type="ECO:0000256" key="4">
    <source>
        <dbReference type="ARBA" id="ARBA00023098"/>
    </source>
</evidence>
<evidence type="ECO:0000259" key="7">
    <source>
        <dbReference type="SMART" id="SM00563"/>
    </source>
</evidence>
<keyword evidence="6" id="KW-1133">Transmembrane helix</keyword>
<keyword evidence="6" id="KW-0812">Transmembrane</keyword>
<organism evidence="8 9">
    <name type="scientific">Aequorivita lipolytica</name>
    <dbReference type="NCBI Taxonomy" id="153267"/>
    <lineage>
        <taxon>Bacteria</taxon>
        <taxon>Pseudomonadati</taxon>
        <taxon>Bacteroidota</taxon>
        <taxon>Flavobacteriia</taxon>
        <taxon>Flavobacteriales</taxon>
        <taxon>Flavobacteriaceae</taxon>
        <taxon>Aequorivita</taxon>
    </lineage>
</organism>
<dbReference type="GO" id="GO:0003841">
    <property type="term" value="F:1-acylglycerol-3-phosphate O-acyltransferase activity"/>
    <property type="evidence" value="ECO:0007669"/>
    <property type="project" value="TreeGrafter"/>
</dbReference>
<evidence type="ECO:0000256" key="6">
    <source>
        <dbReference type="SAM" id="Phobius"/>
    </source>
</evidence>
<dbReference type="SUPFAM" id="SSF69593">
    <property type="entry name" value="Glycerol-3-phosphate (1)-acyltransferase"/>
    <property type="match status" value="1"/>
</dbReference>